<dbReference type="EMBL" id="FOIR01000002">
    <property type="protein sequence ID" value="SEW33498.1"/>
    <property type="molecule type" value="Genomic_DNA"/>
</dbReference>
<name>A0A1I0R0F5_9BACT</name>
<evidence type="ECO:0000313" key="1">
    <source>
        <dbReference type="EMBL" id="SEW33498.1"/>
    </source>
</evidence>
<dbReference type="STRING" id="1267423.SAMN05216290_3014"/>
<dbReference type="AlphaFoldDB" id="A0A1I0R0F5"/>
<proteinExistence type="predicted"/>
<gene>
    <name evidence="1" type="ORF">SAMN05216290_3014</name>
</gene>
<protein>
    <recommendedName>
        <fullName evidence="3">DUF4177 domain-containing protein</fullName>
    </recommendedName>
</protein>
<keyword evidence="2" id="KW-1185">Reference proteome</keyword>
<sequence>MQYKIIQKGPFEKVEKFEKKLNEMAMSGWRIVASLGDFYLVLGKDKH</sequence>
<accession>A0A1I0R0F5</accession>
<dbReference type="RefSeq" id="WP_162844713.1">
    <property type="nucleotide sequence ID" value="NZ_FOIR01000002.1"/>
</dbReference>
<evidence type="ECO:0008006" key="3">
    <source>
        <dbReference type="Google" id="ProtNLM"/>
    </source>
</evidence>
<dbReference type="GeneID" id="99988787"/>
<organism evidence="1 2">
    <name type="scientific">Roseivirga pacifica</name>
    <dbReference type="NCBI Taxonomy" id="1267423"/>
    <lineage>
        <taxon>Bacteria</taxon>
        <taxon>Pseudomonadati</taxon>
        <taxon>Bacteroidota</taxon>
        <taxon>Cytophagia</taxon>
        <taxon>Cytophagales</taxon>
        <taxon>Roseivirgaceae</taxon>
        <taxon>Roseivirga</taxon>
    </lineage>
</organism>
<reference evidence="2" key="1">
    <citation type="submission" date="2016-10" db="EMBL/GenBank/DDBJ databases">
        <authorList>
            <person name="Varghese N."/>
            <person name="Submissions S."/>
        </authorList>
    </citation>
    <scope>NUCLEOTIDE SEQUENCE [LARGE SCALE GENOMIC DNA]</scope>
    <source>
        <strain evidence="2">CGMCC 1.12402</strain>
    </source>
</reference>
<evidence type="ECO:0000313" key="2">
    <source>
        <dbReference type="Proteomes" id="UP000199437"/>
    </source>
</evidence>
<dbReference type="Proteomes" id="UP000199437">
    <property type="component" value="Unassembled WGS sequence"/>
</dbReference>